<evidence type="ECO:0000313" key="5">
    <source>
        <dbReference type="EMBL" id="CAE7354836.1"/>
    </source>
</evidence>
<evidence type="ECO:0000256" key="2">
    <source>
        <dbReference type="ARBA" id="ARBA00022741"/>
    </source>
</evidence>
<dbReference type="InterPro" id="IPR027417">
    <property type="entry name" value="P-loop_NTPase"/>
</dbReference>
<sequence>MEVCHGSVQRAVDSHEIQPGKVRYQDFLDWVMHPTCPPAEGRKVILLLGPSASGKSTVSPKLAEQLGIPKITTHDLLRAAVALGSAVGRQVEGIMKRGGTVPDPLLMQLIHARVRLRDCSSGFVLDGFPETLNQAKLLDALLAESGDAVTAALFLDVSEEKLHARKMGRWTHKPSGRSYHITWAPPQSLGPGQVPCEANMRDDVTGEVLMAAEGCHPDEHKQELAHYCQEASSISTHYGSRGRRVLANGSPNDVWQAFQGVLSHFKTRQC</sequence>
<comment type="caution">
    <text evidence="5">The sequence shown here is derived from an EMBL/GenBank/DDBJ whole genome shotgun (WGS) entry which is preliminary data.</text>
</comment>
<keyword evidence="3 4" id="KW-0418">Kinase</keyword>
<dbReference type="GO" id="GO:0019205">
    <property type="term" value="F:nucleobase-containing compound kinase activity"/>
    <property type="evidence" value="ECO:0007669"/>
    <property type="project" value="InterPro"/>
</dbReference>
<dbReference type="HAMAP" id="MF_00235">
    <property type="entry name" value="Adenylate_kinase_Adk"/>
    <property type="match status" value="1"/>
</dbReference>
<dbReference type="SUPFAM" id="SSF52540">
    <property type="entry name" value="P-loop containing nucleoside triphosphate hydrolases"/>
    <property type="match status" value="1"/>
</dbReference>
<dbReference type="CDD" id="cd01428">
    <property type="entry name" value="ADK"/>
    <property type="match status" value="1"/>
</dbReference>
<dbReference type="EMBL" id="CAJNDS010002156">
    <property type="protein sequence ID" value="CAE7354836.1"/>
    <property type="molecule type" value="Genomic_DNA"/>
</dbReference>
<dbReference type="GO" id="GO:0006139">
    <property type="term" value="P:nucleobase-containing compound metabolic process"/>
    <property type="evidence" value="ECO:0007669"/>
    <property type="project" value="InterPro"/>
</dbReference>
<dbReference type="Proteomes" id="UP000604046">
    <property type="component" value="Unassembled WGS sequence"/>
</dbReference>
<dbReference type="Pfam" id="PF00406">
    <property type="entry name" value="ADK"/>
    <property type="match status" value="1"/>
</dbReference>
<keyword evidence="2" id="KW-0547">Nucleotide-binding</keyword>
<comment type="similarity">
    <text evidence="4">Belongs to the adenylate kinase family.</text>
</comment>
<organism evidence="5 6">
    <name type="scientific">Symbiodinium natans</name>
    <dbReference type="NCBI Taxonomy" id="878477"/>
    <lineage>
        <taxon>Eukaryota</taxon>
        <taxon>Sar</taxon>
        <taxon>Alveolata</taxon>
        <taxon>Dinophyceae</taxon>
        <taxon>Suessiales</taxon>
        <taxon>Symbiodiniaceae</taxon>
        <taxon>Symbiodinium</taxon>
    </lineage>
</organism>
<dbReference type="Gene3D" id="3.40.50.300">
    <property type="entry name" value="P-loop containing nucleotide triphosphate hydrolases"/>
    <property type="match status" value="1"/>
</dbReference>
<evidence type="ECO:0000256" key="3">
    <source>
        <dbReference type="ARBA" id="ARBA00022777"/>
    </source>
</evidence>
<protein>
    <submittedName>
        <fullName evidence="5">Adk protein</fullName>
    </submittedName>
</protein>
<dbReference type="AlphaFoldDB" id="A0A812PLY5"/>
<keyword evidence="6" id="KW-1185">Reference proteome</keyword>
<dbReference type="OrthoDB" id="439792at2759"/>
<accession>A0A812PLY5</accession>
<dbReference type="PANTHER" id="PTHR23359">
    <property type="entry name" value="NUCLEOTIDE KINASE"/>
    <property type="match status" value="1"/>
</dbReference>
<keyword evidence="1 4" id="KW-0808">Transferase</keyword>
<dbReference type="PRINTS" id="PR00094">
    <property type="entry name" value="ADENYLTKNASE"/>
</dbReference>
<evidence type="ECO:0000256" key="1">
    <source>
        <dbReference type="ARBA" id="ARBA00022679"/>
    </source>
</evidence>
<name>A0A812PLY5_9DINO</name>
<evidence type="ECO:0000256" key="4">
    <source>
        <dbReference type="RuleBase" id="RU003330"/>
    </source>
</evidence>
<gene>
    <name evidence="5" type="primary">adk</name>
    <name evidence="5" type="ORF">SNAT2548_LOCUS18829</name>
</gene>
<dbReference type="InterPro" id="IPR000850">
    <property type="entry name" value="Adenylat/UMP-CMP_kin"/>
</dbReference>
<evidence type="ECO:0000313" key="6">
    <source>
        <dbReference type="Proteomes" id="UP000604046"/>
    </source>
</evidence>
<reference evidence="5" key="1">
    <citation type="submission" date="2021-02" db="EMBL/GenBank/DDBJ databases">
        <authorList>
            <person name="Dougan E. K."/>
            <person name="Rhodes N."/>
            <person name="Thang M."/>
            <person name="Chan C."/>
        </authorList>
    </citation>
    <scope>NUCLEOTIDE SEQUENCE</scope>
</reference>
<dbReference type="GO" id="GO:0005524">
    <property type="term" value="F:ATP binding"/>
    <property type="evidence" value="ECO:0007669"/>
    <property type="project" value="InterPro"/>
</dbReference>
<proteinExistence type="inferred from homology"/>